<protein>
    <recommendedName>
        <fullName evidence="1">ACT domain-containing protein</fullName>
    </recommendedName>
</protein>
<evidence type="ECO:0000259" key="1">
    <source>
        <dbReference type="PROSITE" id="PS51671"/>
    </source>
</evidence>
<name>A0A8J3J5G4_9ACTN</name>
<dbReference type="SUPFAM" id="SSF55021">
    <property type="entry name" value="ACT-like"/>
    <property type="match status" value="1"/>
</dbReference>
<reference evidence="2" key="1">
    <citation type="submission" date="2021-01" db="EMBL/GenBank/DDBJ databases">
        <title>Whole genome shotgun sequence of Actinocatenispora rupis NBRC 107355.</title>
        <authorList>
            <person name="Komaki H."/>
            <person name="Tamura T."/>
        </authorList>
    </citation>
    <scope>NUCLEOTIDE SEQUENCE</scope>
    <source>
        <strain evidence="2">NBRC 107355</strain>
    </source>
</reference>
<comment type="caution">
    <text evidence="2">The sequence shown here is derived from an EMBL/GenBank/DDBJ whole genome shotgun (WGS) entry which is preliminary data.</text>
</comment>
<proteinExistence type="predicted"/>
<keyword evidence="3" id="KW-1185">Reference proteome</keyword>
<feature type="domain" description="ACT" evidence="1">
    <location>
        <begin position="1"/>
        <end position="73"/>
    </location>
</feature>
<dbReference type="InterPro" id="IPR045865">
    <property type="entry name" value="ACT-like_dom_sf"/>
</dbReference>
<organism evidence="2 3">
    <name type="scientific">Actinocatenispora rupis</name>
    <dbReference type="NCBI Taxonomy" id="519421"/>
    <lineage>
        <taxon>Bacteria</taxon>
        <taxon>Bacillati</taxon>
        <taxon>Actinomycetota</taxon>
        <taxon>Actinomycetes</taxon>
        <taxon>Micromonosporales</taxon>
        <taxon>Micromonosporaceae</taxon>
        <taxon>Actinocatenispora</taxon>
    </lineage>
</organism>
<accession>A0A8J3J5G4</accession>
<evidence type="ECO:0000313" key="3">
    <source>
        <dbReference type="Proteomes" id="UP000612808"/>
    </source>
</evidence>
<sequence length="215" mass="22506">MRIRLPDRPGALGRAAAALGTVGIDIHQVQALERAANRAIVDLVVALPAAMLPGAVARILAEIPGVRVEGSWQTSDSLDLDTDIEVLAETVANPGRALHVLVDAAPKLLHAHWAAALAVPGGDVVHASWRTPKIGSVELGTLRPRALTAPDGSRLALAPLGSRYAILVGRRNAPPFHPTELRKLSVLADATARVLTGVPEQRRGGLSLVRPSTQG</sequence>
<dbReference type="InterPro" id="IPR002912">
    <property type="entry name" value="ACT_dom"/>
</dbReference>
<dbReference type="Gene3D" id="3.30.70.260">
    <property type="match status" value="1"/>
</dbReference>
<dbReference type="PROSITE" id="PS51671">
    <property type="entry name" value="ACT"/>
    <property type="match status" value="1"/>
</dbReference>
<dbReference type="EMBL" id="BOMB01000038">
    <property type="protein sequence ID" value="GID15090.1"/>
    <property type="molecule type" value="Genomic_DNA"/>
</dbReference>
<dbReference type="Proteomes" id="UP000612808">
    <property type="component" value="Unassembled WGS sequence"/>
</dbReference>
<gene>
    <name evidence="2" type="ORF">Aru02nite_59790</name>
</gene>
<dbReference type="AlphaFoldDB" id="A0A8J3J5G4"/>
<evidence type="ECO:0000313" key="2">
    <source>
        <dbReference type="EMBL" id="GID15090.1"/>
    </source>
</evidence>